<gene>
    <name evidence="1" type="ORF">LCGC14_3097770</name>
</gene>
<comment type="caution">
    <text evidence="1">The sequence shown here is derived from an EMBL/GenBank/DDBJ whole genome shotgun (WGS) entry which is preliminary data.</text>
</comment>
<organism evidence="1">
    <name type="scientific">marine sediment metagenome</name>
    <dbReference type="NCBI Taxonomy" id="412755"/>
    <lineage>
        <taxon>unclassified sequences</taxon>
        <taxon>metagenomes</taxon>
        <taxon>ecological metagenomes</taxon>
    </lineage>
</organism>
<accession>A0A0F8W8I5</accession>
<dbReference type="EMBL" id="LAZR01066656">
    <property type="protein sequence ID" value="KKK53137.1"/>
    <property type="molecule type" value="Genomic_DNA"/>
</dbReference>
<feature type="non-terminal residue" evidence="1">
    <location>
        <position position="100"/>
    </location>
</feature>
<protein>
    <submittedName>
        <fullName evidence="1">Uncharacterized protein</fullName>
    </submittedName>
</protein>
<evidence type="ECO:0000313" key="1">
    <source>
        <dbReference type="EMBL" id="KKK53137.1"/>
    </source>
</evidence>
<name>A0A0F8W8I5_9ZZZZ</name>
<proteinExistence type="predicted"/>
<sequence length="100" mass="11148">MNEHGVDLFGEPGHDITADDAIMCKQAMRVLNTTYPGYRWFIGVNSEGGILFIKCLDVSTVWAYVLHLDKLRTDPTLKRVRIAAGELLERASQRCGPARG</sequence>
<reference evidence="1" key="1">
    <citation type="journal article" date="2015" name="Nature">
        <title>Complex archaea that bridge the gap between prokaryotes and eukaryotes.</title>
        <authorList>
            <person name="Spang A."/>
            <person name="Saw J.H."/>
            <person name="Jorgensen S.L."/>
            <person name="Zaremba-Niedzwiedzka K."/>
            <person name="Martijn J."/>
            <person name="Lind A.E."/>
            <person name="van Eijk R."/>
            <person name="Schleper C."/>
            <person name="Guy L."/>
            <person name="Ettema T.J."/>
        </authorList>
    </citation>
    <scope>NUCLEOTIDE SEQUENCE</scope>
</reference>
<dbReference type="AlphaFoldDB" id="A0A0F8W8I5"/>